<keyword evidence="2 5" id="KW-0812">Transmembrane</keyword>
<dbReference type="Proteomes" id="UP001163266">
    <property type="component" value="Chromosome"/>
</dbReference>
<dbReference type="GO" id="GO:0006508">
    <property type="term" value="P:proteolysis"/>
    <property type="evidence" value="ECO:0007669"/>
    <property type="project" value="UniProtKB-KW"/>
</dbReference>
<protein>
    <submittedName>
        <fullName evidence="7">Rhomboid family intramembrane serine protease</fullName>
    </submittedName>
</protein>
<proteinExistence type="predicted"/>
<name>A0ABY6MV49_9BURK</name>
<reference evidence="7" key="1">
    <citation type="submission" date="2022-10" db="EMBL/GenBank/DDBJ databases">
        <title>Complete genome sequence of Schlegelella aquatica LMG 23380.</title>
        <authorList>
            <person name="Musilova J."/>
            <person name="Kourilova X."/>
            <person name="Bezdicek M."/>
            <person name="Hermankova K."/>
            <person name="Obruca S."/>
            <person name="Sedlar K."/>
        </authorList>
    </citation>
    <scope>NUCLEOTIDE SEQUENCE</scope>
    <source>
        <strain evidence="7">LMG 23380</strain>
    </source>
</reference>
<accession>A0ABY6MV49</accession>
<dbReference type="PANTHER" id="PTHR43066">
    <property type="entry name" value="RHOMBOID-RELATED PROTEIN"/>
    <property type="match status" value="1"/>
</dbReference>
<keyword evidence="8" id="KW-1185">Reference proteome</keyword>
<feature type="transmembrane region" description="Helical" evidence="5">
    <location>
        <begin position="84"/>
        <end position="106"/>
    </location>
</feature>
<evidence type="ECO:0000256" key="5">
    <source>
        <dbReference type="SAM" id="Phobius"/>
    </source>
</evidence>
<dbReference type="GO" id="GO:0008233">
    <property type="term" value="F:peptidase activity"/>
    <property type="evidence" value="ECO:0007669"/>
    <property type="project" value="UniProtKB-KW"/>
</dbReference>
<feature type="transmembrane region" description="Helical" evidence="5">
    <location>
        <begin position="112"/>
        <end position="130"/>
    </location>
</feature>
<dbReference type="PANTHER" id="PTHR43066:SF11">
    <property type="entry name" value="PEPTIDASE S54 RHOMBOID DOMAIN-CONTAINING PROTEIN"/>
    <property type="match status" value="1"/>
</dbReference>
<evidence type="ECO:0000259" key="6">
    <source>
        <dbReference type="Pfam" id="PF01694"/>
    </source>
</evidence>
<dbReference type="EMBL" id="CP110257">
    <property type="protein sequence ID" value="UZD55885.1"/>
    <property type="molecule type" value="Genomic_DNA"/>
</dbReference>
<keyword evidence="3 5" id="KW-1133">Transmembrane helix</keyword>
<gene>
    <name evidence="7" type="ORF">OMP39_04710</name>
</gene>
<comment type="subcellular location">
    <subcellularLocation>
        <location evidence="1">Membrane</location>
        <topology evidence="1">Multi-pass membrane protein</topology>
    </subcellularLocation>
</comment>
<evidence type="ECO:0000256" key="2">
    <source>
        <dbReference type="ARBA" id="ARBA00022692"/>
    </source>
</evidence>
<evidence type="ECO:0000313" key="8">
    <source>
        <dbReference type="Proteomes" id="UP001163266"/>
    </source>
</evidence>
<evidence type="ECO:0000256" key="1">
    <source>
        <dbReference type="ARBA" id="ARBA00004141"/>
    </source>
</evidence>
<feature type="transmembrane region" description="Helical" evidence="5">
    <location>
        <begin position="12"/>
        <end position="36"/>
    </location>
</feature>
<keyword evidence="4 5" id="KW-0472">Membrane</keyword>
<keyword evidence="7" id="KW-0378">Hydrolase</keyword>
<sequence>MPPLPPITKALLLINVAAFCIDLILGPWLMGLLALWPVHSGLFMPWQIVTYAFLHGSLGHLFFNMLGLWMFGSELERLWGEKRFAQFYAASILTAAAAQLIVTSLTGSNVPTVGASGGLFGLLLAYGILFPNRTIMPLFPPIPMKAKVFVAIYGGLELFFGVTGTASGIAHFAHLGGMLGGFLMIRYWRGQPPFGGRGGRRF</sequence>
<keyword evidence="7" id="KW-0645">Protease</keyword>
<feature type="transmembrane region" description="Helical" evidence="5">
    <location>
        <begin position="142"/>
        <end position="162"/>
    </location>
</feature>
<dbReference type="InterPro" id="IPR035952">
    <property type="entry name" value="Rhomboid-like_sf"/>
</dbReference>
<evidence type="ECO:0000313" key="7">
    <source>
        <dbReference type="EMBL" id="UZD55885.1"/>
    </source>
</evidence>
<dbReference type="InterPro" id="IPR022764">
    <property type="entry name" value="Peptidase_S54_rhomboid_dom"/>
</dbReference>
<dbReference type="SUPFAM" id="SSF144091">
    <property type="entry name" value="Rhomboid-like"/>
    <property type="match status" value="1"/>
</dbReference>
<feature type="transmembrane region" description="Helical" evidence="5">
    <location>
        <begin position="48"/>
        <end position="72"/>
    </location>
</feature>
<dbReference type="Gene3D" id="1.20.1540.10">
    <property type="entry name" value="Rhomboid-like"/>
    <property type="match status" value="1"/>
</dbReference>
<dbReference type="Pfam" id="PF01694">
    <property type="entry name" value="Rhomboid"/>
    <property type="match status" value="1"/>
</dbReference>
<feature type="domain" description="Peptidase S54 rhomboid" evidence="6">
    <location>
        <begin position="45"/>
        <end position="186"/>
    </location>
</feature>
<organism evidence="7 8">
    <name type="scientific">Caldimonas aquatica</name>
    <dbReference type="NCBI Taxonomy" id="376175"/>
    <lineage>
        <taxon>Bacteria</taxon>
        <taxon>Pseudomonadati</taxon>
        <taxon>Pseudomonadota</taxon>
        <taxon>Betaproteobacteria</taxon>
        <taxon>Burkholderiales</taxon>
        <taxon>Sphaerotilaceae</taxon>
        <taxon>Caldimonas</taxon>
    </lineage>
</organism>
<dbReference type="RefSeq" id="WP_264893638.1">
    <property type="nucleotide sequence ID" value="NZ_CP110257.1"/>
</dbReference>
<evidence type="ECO:0000256" key="3">
    <source>
        <dbReference type="ARBA" id="ARBA00022989"/>
    </source>
</evidence>
<dbReference type="SMART" id="SM01160">
    <property type="entry name" value="DUF1751"/>
    <property type="match status" value="1"/>
</dbReference>
<evidence type="ECO:0000256" key="4">
    <source>
        <dbReference type="ARBA" id="ARBA00023136"/>
    </source>
</evidence>